<proteinExistence type="predicted"/>
<gene>
    <name evidence="1" type="ORF">SCALOS_LOCUS7861</name>
</gene>
<accession>A0ACA9N4J1</accession>
<organism evidence="1 2">
    <name type="scientific">Scutellospora calospora</name>
    <dbReference type="NCBI Taxonomy" id="85575"/>
    <lineage>
        <taxon>Eukaryota</taxon>
        <taxon>Fungi</taxon>
        <taxon>Fungi incertae sedis</taxon>
        <taxon>Mucoromycota</taxon>
        <taxon>Glomeromycotina</taxon>
        <taxon>Glomeromycetes</taxon>
        <taxon>Diversisporales</taxon>
        <taxon>Gigasporaceae</taxon>
        <taxon>Scutellospora</taxon>
    </lineage>
</organism>
<sequence length="248" mass="28503">VFNISYENSNSLKISEQDAYLAISTRMLLQLFSSKRILDDIIGNYKPPSPWDILALIAKYENKKLEDAIVILVINRLHNTMSDRNDRLNKNSLFYKTLTNIGDLSLWKTFVISCCTAMTAGPIENFIAESSRKRVFLLVSSLKPPTITYDSIIKDNDINNFNISDLMRSFHNTLENLYKKAFSYTSDEAKQIVWAVLTHKLLDLYKPIKSTLTSDKGSLLTEMILSFNTSSSMTIKNTYQRMINLWQQ</sequence>
<protein>
    <submittedName>
        <fullName evidence="1">4588_t:CDS:1</fullName>
    </submittedName>
</protein>
<dbReference type="Proteomes" id="UP000789860">
    <property type="component" value="Unassembled WGS sequence"/>
</dbReference>
<dbReference type="EMBL" id="CAJVPM010019037">
    <property type="protein sequence ID" value="CAG8627785.1"/>
    <property type="molecule type" value="Genomic_DNA"/>
</dbReference>
<reference evidence="1" key="1">
    <citation type="submission" date="2021-06" db="EMBL/GenBank/DDBJ databases">
        <authorList>
            <person name="Kallberg Y."/>
            <person name="Tangrot J."/>
            <person name="Rosling A."/>
        </authorList>
    </citation>
    <scope>NUCLEOTIDE SEQUENCE</scope>
    <source>
        <strain evidence="1">AU212A</strain>
    </source>
</reference>
<feature type="non-terminal residue" evidence="1">
    <location>
        <position position="248"/>
    </location>
</feature>
<evidence type="ECO:0000313" key="2">
    <source>
        <dbReference type="Proteomes" id="UP000789860"/>
    </source>
</evidence>
<evidence type="ECO:0000313" key="1">
    <source>
        <dbReference type="EMBL" id="CAG8627785.1"/>
    </source>
</evidence>
<name>A0ACA9N4J1_9GLOM</name>
<feature type="non-terminal residue" evidence="1">
    <location>
        <position position="1"/>
    </location>
</feature>
<keyword evidence="2" id="KW-1185">Reference proteome</keyword>
<comment type="caution">
    <text evidence="1">The sequence shown here is derived from an EMBL/GenBank/DDBJ whole genome shotgun (WGS) entry which is preliminary data.</text>
</comment>